<gene>
    <name evidence="7" type="ORF">CRN84_15710</name>
    <name evidence="8" type="ORF">NCTC12282_04402</name>
</gene>
<reference evidence="9" key="1">
    <citation type="submission" date="2017-09" db="EMBL/GenBank/DDBJ databases">
        <title>FDA dAtabase for Regulatory Grade micrObial Sequences (FDA-ARGOS): Supporting development and validation of Infectious Disease Dx tests.</title>
        <authorList>
            <person name="Minogue T."/>
            <person name="Wolcott M."/>
            <person name="Wasieloski L."/>
            <person name="Aguilar W."/>
            <person name="Moore D."/>
            <person name="Tallon L."/>
            <person name="Sadzewicz L."/>
            <person name="Ott S."/>
            <person name="Zhao X."/>
            <person name="Nagaraj S."/>
            <person name="Vavikolanu K."/>
            <person name="Aluvathingal J."/>
            <person name="Nadendla S."/>
            <person name="Sichtig H."/>
        </authorList>
    </citation>
    <scope>NUCLEOTIDE SEQUENCE [LARGE SCALE GENOMIC DNA]</scope>
    <source>
        <strain evidence="9">FDAARGOS_387</strain>
    </source>
</reference>
<sequence length="327" mass="37140">MIKTIVSKIPAVNDGLILSTCVVLSSIATYFIMGIEATLWSTLSVLHAYNIFSKPKDYKSYLYSFICSMSILVGIYLGYFLKLGYLFYFALIILSFFYYQLYDIDPALDLSMKYIIIFSTIGTTFTEDIIKGLVVGLLIGTVLTLLVCYSLSHKEHLKTHISTLQIRERVLKFKLATVLRSLVYSAGLIACLFFSIHLNIGHFFWALLTFVFVLHPKSQSIVKLTIQRIAGTLLAVLLLYFLFNTPMMPYIGFVSILILAFLLPMSNERNYAFASFCTTGFVLAVLEMSLYWQTPNYQLLSERILETLLGGFIALICSIILKYVRNK</sequence>
<dbReference type="Proteomes" id="UP000224974">
    <property type="component" value="Unassembled WGS sequence"/>
</dbReference>
<feature type="transmembrane region" description="Helical" evidence="5">
    <location>
        <begin position="60"/>
        <end position="78"/>
    </location>
</feature>
<keyword evidence="4 5" id="KW-0472">Membrane</keyword>
<feature type="transmembrane region" description="Helical" evidence="5">
    <location>
        <begin position="271"/>
        <end position="292"/>
    </location>
</feature>
<evidence type="ECO:0000256" key="4">
    <source>
        <dbReference type="ARBA" id="ARBA00023136"/>
    </source>
</evidence>
<evidence type="ECO:0000256" key="1">
    <source>
        <dbReference type="ARBA" id="ARBA00004141"/>
    </source>
</evidence>
<feature type="domain" description="Integral membrane bound transporter" evidence="6">
    <location>
        <begin position="191"/>
        <end position="317"/>
    </location>
</feature>
<dbReference type="Pfam" id="PF13515">
    <property type="entry name" value="FUSC_2"/>
    <property type="match status" value="1"/>
</dbReference>
<feature type="transmembrane region" description="Helical" evidence="5">
    <location>
        <begin position="85"/>
        <end position="102"/>
    </location>
</feature>
<dbReference type="GO" id="GO:0016020">
    <property type="term" value="C:membrane"/>
    <property type="evidence" value="ECO:0007669"/>
    <property type="project" value="UniProtKB-SubCell"/>
</dbReference>
<dbReference type="OrthoDB" id="7066717at2"/>
<reference evidence="7" key="2">
    <citation type="submission" date="2017-09" db="EMBL/GenBank/DDBJ databases">
        <title>FDA dAtabase for Regulatory Grade micrObial Sequences (FDA-ARGOS): Supporting development and validation of Infectious Disease Dx tests.</title>
        <authorList>
            <person name="Minogue T."/>
            <person name="Wolcott M."/>
            <person name="Wasieloski L."/>
            <person name="Aguilar W."/>
            <person name="Moore D."/>
            <person name="Tallon L.J."/>
            <person name="Sadzewicz L."/>
            <person name="Ott S."/>
            <person name="Zhao X."/>
            <person name="Nagaraj S."/>
            <person name="Vavikolanu K."/>
            <person name="Aluvathingal J."/>
            <person name="Nadendla S."/>
            <person name="Sichtig H."/>
        </authorList>
    </citation>
    <scope>NUCLEOTIDE SEQUENCE</scope>
    <source>
        <strain evidence="7">FDAARGOS_387</strain>
    </source>
</reference>
<reference evidence="8 10" key="3">
    <citation type="submission" date="2019-03" db="EMBL/GenBank/DDBJ databases">
        <authorList>
            <consortium name="Pathogen Informatics"/>
        </authorList>
    </citation>
    <scope>NUCLEOTIDE SEQUENCE [LARGE SCALE GENOMIC DNA]</scope>
    <source>
        <strain evidence="8 10">NCTC12282</strain>
    </source>
</reference>
<evidence type="ECO:0000256" key="3">
    <source>
        <dbReference type="ARBA" id="ARBA00022989"/>
    </source>
</evidence>
<feature type="transmembrane region" description="Helical" evidence="5">
    <location>
        <begin position="304"/>
        <end position="324"/>
    </location>
</feature>
<evidence type="ECO:0000259" key="6">
    <source>
        <dbReference type="Pfam" id="PF13515"/>
    </source>
</evidence>
<dbReference type="EMBL" id="PDDX01000001">
    <property type="protein sequence ID" value="PHI30679.1"/>
    <property type="molecule type" value="Genomic_DNA"/>
</dbReference>
<dbReference type="STRING" id="1111728.GCA_000427805_00245"/>
<keyword evidence="9" id="KW-1185">Reference proteome</keyword>
<evidence type="ECO:0000313" key="9">
    <source>
        <dbReference type="Proteomes" id="UP000224974"/>
    </source>
</evidence>
<dbReference type="InterPro" id="IPR049453">
    <property type="entry name" value="Memb_transporter_dom"/>
</dbReference>
<feature type="transmembrane region" description="Helical" evidence="5">
    <location>
        <begin position="129"/>
        <end position="152"/>
    </location>
</feature>
<keyword evidence="2 5" id="KW-0812">Transmembrane</keyword>
<evidence type="ECO:0000313" key="10">
    <source>
        <dbReference type="Proteomes" id="UP000373449"/>
    </source>
</evidence>
<dbReference type="AlphaFoldDB" id="A0A2C6CVJ2"/>
<dbReference type="RefSeq" id="WP_029092879.1">
    <property type="nucleotide sequence ID" value="NZ_CAADJA010000002.1"/>
</dbReference>
<evidence type="ECO:0000313" key="8">
    <source>
        <dbReference type="EMBL" id="VFS50235.1"/>
    </source>
</evidence>
<organism evidence="7 9">
    <name type="scientific">Budvicia aquatica</name>
    <dbReference type="NCBI Taxonomy" id="82979"/>
    <lineage>
        <taxon>Bacteria</taxon>
        <taxon>Pseudomonadati</taxon>
        <taxon>Pseudomonadota</taxon>
        <taxon>Gammaproteobacteria</taxon>
        <taxon>Enterobacterales</taxon>
        <taxon>Budviciaceae</taxon>
        <taxon>Budvicia</taxon>
    </lineage>
</organism>
<dbReference type="EMBL" id="CAADJA010000002">
    <property type="protein sequence ID" value="VFS50235.1"/>
    <property type="molecule type" value="Genomic_DNA"/>
</dbReference>
<proteinExistence type="predicted"/>
<dbReference type="Proteomes" id="UP000373449">
    <property type="component" value="Unassembled WGS sequence"/>
</dbReference>
<evidence type="ECO:0000256" key="2">
    <source>
        <dbReference type="ARBA" id="ARBA00022692"/>
    </source>
</evidence>
<evidence type="ECO:0000313" key="7">
    <source>
        <dbReference type="EMBL" id="PHI30679.1"/>
    </source>
</evidence>
<feature type="transmembrane region" description="Helical" evidence="5">
    <location>
        <begin position="16"/>
        <end position="40"/>
    </location>
</feature>
<keyword evidence="3 5" id="KW-1133">Transmembrane helix</keyword>
<feature type="transmembrane region" description="Helical" evidence="5">
    <location>
        <begin position="247"/>
        <end position="264"/>
    </location>
</feature>
<accession>A0A2C6CVJ2</accession>
<name>A0A2C6CVJ2_9GAMM</name>
<protein>
    <submittedName>
        <fullName evidence="7">FUSC family protein</fullName>
    </submittedName>
    <submittedName>
        <fullName evidence="8">Integral membrane protein, YccS/YhfK family</fullName>
    </submittedName>
</protein>
<comment type="subcellular location">
    <subcellularLocation>
        <location evidence="1">Membrane</location>
        <topology evidence="1">Multi-pass membrane protein</topology>
    </subcellularLocation>
</comment>
<evidence type="ECO:0000256" key="5">
    <source>
        <dbReference type="SAM" id="Phobius"/>
    </source>
</evidence>